<reference evidence="3 4" key="1">
    <citation type="journal article" date="2013" name="BMC Genomics">
        <title>The miniature genome of a carnivorous plant Genlisea aurea contains a low number of genes and short non-coding sequences.</title>
        <authorList>
            <person name="Leushkin E.V."/>
            <person name="Sutormin R.A."/>
            <person name="Nabieva E.R."/>
            <person name="Penin A.A."/>
            <person name="Kondrashov A.S."/>
            <person name="Logacheva M.D."/>
        </authorList>
    </citation>
    <scope>NUCLEOTIDE SEQUENCE [LARGE SCALE GENOMIC DNA]</scope>
</reference>
<proteinExistence type="predicted"/>
<dbReference type="OrthoDB" id="1892230at2759"/>
<dbReference type="AlphaFoldDB" id="S8CNB5"/>
<accession>S8CNB5</accession>
<sequence>MSGALLGCVERMRRVVVIEFCFADRRRDFRQIRSFINARIKWVRDPYLDAAVEREKNLKPLHSLKSLILSQPSQTLSLSTISPLKPLLNLPVAAEKFIRNYPLIFKIFLPPGRPNPLPHVKLTPRALSLHHDEALILGMSHYRRDLSKRLSKLLMIGRTGKLPLWLIEMFRYDLGLPHDYLLSFLVEYPEYFQIREIGKAAFGLELVSWRDELSVSEMESRRFETGMPVRYSMKFPNGFDLQKRVAEWMEEWQNLPYISPYENAFHLSPSGDHAERWAVGIIHEVLSLTVSKKTERENLFRLADFLGIGRLRFKKALVHFSGIFYTSNKIRTQTVVLKEAFGKRTLIQNHPLMAMRSKYVGAMNLVLRHGKPYGRNADNDRKKSRSQRRRVDVDYNRISRSEVGLSIM</sequence>
<dbReference type="InterPro" id="IPR045040">
    <property type="entry name" value="PORR_fam"/>
</dbReference>
<dbReference type="Pfam" id="PF11955">
    <property type="entry name" value="PORR"/>
    <property type="match status" value="1"/>
</dbReference>
<name>S8CNB5_9LAMI</name>
<dbReference type="InterPro" id="IPR021099">
    <property type="entry name" value="PORR_domain"/>
</dbReference>
<evidence type="ECO:0000259" key="2">
    <source>
        <dbReference type="Pfam" id="PF11955"/>
    </source>
</evidence>
<keyword evidence="4" id="KW-1185">Reference proteome</keyword>
<dbReference type="PANTHER" id="PTHR31476">
    <property type="entry name" value="PROTEIN WHAT'S THIS FACTOR 1 HOMOLOG, CHLOROPLASTIC"/>
    <property type="match status" value="1"/>
</dbReference>
<feature type="domain" description="PORR" evidence="2">
    <location>
        <begin position="43"/>
        <end position="365"/>
    </location>
</feature>
<gene>
    <name evidence="3" type="ORF">M569_06556</name>
</gene>
<organism evidence="3 4">
    <name type="scientific">Genlisea aurea</name>
    <dbReference type="NCBI Taxonomy" id="192259"/>
    <lineage>
        <taxon>Eukaryota</taxon>
        <taxon>Viridiplantae</taxon>
        <taxon>Streptophyta</taxon>
        <taxon>Embryophyta</taxon>
        <taxon>Tracheophyta</taxon>
        <taxon>Spermatophyta</taxon>
        <taxon>Magnoliopsida</taxon>
        <taxon>eudicotyledons</taxon>
        <taxon>Gunneridae</taxon>
        <taxon>Pentapetalae</taxon>
        <taxon>asterids</taxon>
        <taxon>lamiids</taxon>
        <taxon>Lamiales</taxon>
        <taxon>Lentibulariaceae</taxon>
        <taxon>Genlisea</taxon>
    </lineage>
</organism>
<protein>
    <recommendedName>
        <fullName evidence="2">PORR domain-containing protein</fullName>
    </recommendedName>
</protein>
<dbReference type="Proteomes" id="UP000015453">
    <property type="component" value="Unassembled WGS sequence"/>
</dbReference>
<dbReference type="EMBL" id="AUSU01002714">
    <property type="protein sequence ID" value="EPS68215.1"/>
    <property type="molecule type" value="Genomic_DNA"/>
</dbReference>
<evidence type="ECO:0000313" key="4">
    <source>
        <dbReference type="Proteomes" id="UP000015453"/>
    </source>
</evidence>
<evidence type="ECO:0000313" key="3">
    <source>
        <dbReference type="EMBL" id="EPS68215.1"/>
    </source>
</evidence>
<comment type="caution">
    <text evidence="3">The sequence shown here is derived from an EMBL/GenBank/DDBJ whole genome shotgun (WGS) entry which is preliminary data.</text>
</comment>
<dbReference type="GO" id="GO:0003723">
    <property type="term" value="F:RNA binding"/>
    <property type="evidence" value="ECO:0007669"/>
    <property type="project" value="InterPro"/>
</dbReference>
<evidence type="ECO:0000256" key="1">
    <source>
        <dbReference type="SAM" id="MobiDB-lite"/>
    </source>
</evidence>
<dbReference type="PANTHER" id="PTHR31476:SF19">
    <property type="entry name" value="UBIQUITIN CARBOXYL-TERMINAL HYDROLASE FAMILY PROTEIN"/>
    <property type="match status" value="1"/>
</dbReference>
<feature type="region of interest" description="Disordered" evidence="1">
    <location>
        <begin position="371"/>
        <end position="391"/>
    </location>
</feature>